<keyword evidence="2" id="KW-1185">Reference proteome</keyword>
<comment type="caution">
    <text evidence="1">The sequence shown here is derived from an EMBL/GenBank/DDBJ whole genome shotgun (WGS) entry which is preliminary data.</text>
</comment>
<gene>
    <name evidence="1" type="ORF">WQE_00005</name>
</gene>
<evidence type="ECO:0000313" key="1">
    <source>
        <dbReference type="EMBL" id="EIN03219.1"/>
    </source>
</evidence>
<dbReference type="EMBL" id="AKAU01000001">
    <property type="protein sequence ID" value="EIN03219.1"/>
    <property type="molecule type" value="Genomic_DNA"/>
</dbReference>
<evidence type="ECO:0000313" key="2">
    <source>
        <dbReference type="Proteomes" id="UP000004980"/>
    </source>
</evidence>
<accession>A0ABP2Q741</accession>
<proteinExistence type="predicted"/>
<name>A0ABP2Q741_9BURK</name>
<organism evidence="1 2">
    <name type="scientific">Paraburkholderia hospita</name>
    <dbReference type="NCBI Taxonomy" id="169430"/>
    <lineage>
        <taxon>Bacteria</taxon>
        <taxon>Pseudomonadati</taxon>
        <taxon>Pseudomonadota</taxon>
        <taxon>Betaproteobacteria</taxon>
        <taxon>Burkholderiales</taxon>
        <taxon>Burkholderiaceae</taxon>
        <taxon>Paraburkholderia</taxon>
    </lineage>
</organism>
<dbReference type="Proteomes" id="UP000004980">
    <property type="component" value="Unassembled WGS sequence"/>
</dbReference>
<feature type="non-terminal residue" evidence="1">
    <location>
        <position position="70"/>
    </location>
</feature>
<sequence length="70" mass="7396">MPFATALGAAADLCTSSMDTNSQYSFNMSQHATLEVASTTDSGLITVPEFVDASKAAYAGFLIARLEHSY</sequence>
<protein>
    <submittedName>
        <fullName evidence="1">Uncharacterized protein</fullName>
    </submittedName>
</protein>
<reference evidence="1 2" key="1">
    <citation type="journal article" date="2012" name="J. Bacteriol.">
        <title>Draft Genome Sequence of the Soil Bacterium Burkholderia terrae Strain BS001, Which Interacts with Fungal Surface Structures.</title>
        <authorList>
            <person name="Nazir R."/>
            <person name="Hansen M.A."/>
            <person name="Sorensen S."/>
            <person name="van Elsas J.D."/>
        </authorList>
    </citation>
    <scope>NUCLEOTIDE SEQUENCE [LARGE SCALE GENOMIC DNA]</scope>
    <source>
        <strain evidence="1 2">BS001</strain>
    </source>
</reference>